<gene>
    <name evidence="2" type="primary">orf341</name>
</gene>
<evidence type="ECO:0000259" key="1">
    <source>
        <dbReference type="Pfam" id="PF00961"/>
    </source>
</evidence>
<feature type="domain" description="Homing endonuclease LAGLIDADG" evidence="1">
    <location>
        <begin position="212"/>
        <end position="309"/>
    </location>
</feature>
<dbReference type="InterPro" id="IPR004860">
    <property type="entry name" value="LAGLIDADG_dom"/>
</dbReference>
<evidence type="ECO:0000313" key="2">
    <source>
        <dbReference type="EMBL" id="APD15102.1"/>
    </source>
</evidence>
<dbReference type="PANTHER" id="PTHR37520">
    <property type="entry name" value="INTRON-ENCODED DNA ENDONUCLEASE AI2A-RELATED"/>
    <property type="match status" value="1"/>
</dbReference>
<dbReference type="RefSeq" id="YP_009444479.1">
    <property type="nucleotide sequence ID" value="NC_036377.1"/>
</dbReference>
<dbReference type="GO" id="GO:0004519">
    <property type="term" value="F:endonuclease activity"/>
    <property type="evidence" value="ECO:0007669"/>
    <property type="project" value="InterPro"/>
</dbReference>
<organism evidence="2">
    <name type="scientific">Naumovozyma dairenensis</name>
    <dbReference type="NCBI Taxonomy" id="27289"/>
    <lineage>
        <taxon>Eukaryota</taxon>
        <taxon>Fungi</taxon>
        <taxon>Dikarya</taxon>
        <taxon>Ascomycota</taxon>
        <taxon>Saccharomycotina</taxon>
        <taxon>Saccharomycetes</taxon>
        <taxon>Saccharomycetales</taxon>
        <taxon>Saccharomycetaceae</taxon>
        <taxon>Naumovozyma</taxon>
    </lineage>
</organism>
<protein>
    <recommendedName>
        <fullName evidence="1">Homing endonuclease LAGLIDADG domain-containing protein</fullName>
    </recommendedName>
</protein>
<name>A0A2D0W3R0_9SACH</name>
<geneLocation type="mitochondrion" evidence="2"/>
<feature type="domain" description="Homing endonuclease LAGLIDADG" evidence="1">
    <location>
        <begin position="106"/>
        <end position="194"/>
    </location>
</feature>
<proteinExistence type="predicted"/>
<dbReference type="GeneID" id="35198694"/>
<reference evidence="2" key="1">
    <citation type="journal article" date="2017" name="Genome Biol. Evol.">
        <title>Genetic Drift and Indel Mutation in the Evolution of Yeast Mitochondrial Genome Size.</title>
        <authorList>
            <person name="Xiao S."/>
            <person name="Nguyen D.T."/>
            <person name="Wu B."/>
            <person name="Hao W."/>
        </authorList>
    </citation>
    <scope>NUCLEOTIDE SEQUENCE</scope>
    <source>
        <strain evidence="2">Y-1353</strain>
    </source>
</reference>
<sequence>MMNMNYNNTMTIKYLFNYVSNFIKNSNMVKIYYNYHNQPETKYNEAPGRAGSSIYLKGSSETTRTHKYMLKNNVTFNKIESYLLNSCMNYTTSTFNNEDIKFNQWLAGLIDGDGYFGINKNNSISCEIIMALEDEPMLTEIQNKFGGSIKLRSGVKAIRYRLQNKPALLKLVTAINDNIRNTKRLVQFNKVCNILGIDFIAPIKLTKDNSWLMGFFDADGTINYYYQNKNDMTKIRPQLTISVTNKFYQDVQDFATVLGGNIYFYKAQNGYYKWSINREDLHTIYYNYHMLNPSKSYKGRRLFLIKKFYTLYNLKAFRAPVNSMLNQAWLKFDNKWKNNII</sequence>
<dbReference type="SUPFAM" id="SSF55608">
    <property type="entry name" value="Homing endonucleases"/>
    <property type="match status" value="2"/>
</dbReference>
<dbReference type="Gene3D" id="3.10.28.10">
    <property type="entry name" value="Homing endonucleases"/>
    <property type="match status" value="2"/>
</dbReference>
<dbReference type="AlphaFoldDB" id="A0A2D0W3R0"/>
<accession>A0A2D0W3R0</accession>
<dbReference type="PANTHER" id="PTHR37520:SF1">
    <property type="entry name" value="INTRON-ENCODED DNA ENDONUCLEASE AI2A-RELATED"/>
    <property type="match status" value="1"/>
</dbReference>
<dbReference type="InterPro" id="IPR027434">
    <property type="entry name" value="Homing_endonucl"/>
</dbReference>
<dbReference type="Pfam" id="PF00961">
    <property type="entry name" value="LAGLIDADG_1"/>
    <property type="match status" value="2"/>
</dbReference>
<dbReference type="EMBL" id="KU920679">
    <property type="protein sequence ID" value="APD15102.1"/>
    <property type="molecule type" value="Genomic_DNA"/>
</dbReference>
<keyword evidence="2" id="KW-0496">Mitochondrion</keyword>